<gene>
    <name evidence="3" type="ORF">J2Z69_001351</name>
</gene>
<protein>
    <recommendedName>
        <fullName evidence="5">Lipoprotein</fullName>
    </recommendedName>
</protein>
<comment type="caution">
    <text evidence="3">The sequence shown here is derived from an EMBL/GenBank/DDBJ whole genome shotgun (WGS) entry which is preliminary data.</text>
</comment>
<dbReference type="PROSITE" id="PS51257">
    <property type="entry name" value="PROKAR_LIPOPROTEIN"/>
    <property type="match status" value="1"/>
</dbReference>
<feature type="chain" id="PRO_5046267557" description="Lipoprotein" evidence="2">
    <location>
        <begin position="26"/>
        <end position="282"/>
    </location>
</feature>
<keyword evidence="4" id="KW-1185">Reference proteome</keyword>
<dbReference type="Proteomes" id="UP001519288">
    <property type="component" value="Unassembled WGS sequence"/>
</dbReference>
<keyword evidence="2" id="KW-0732">Signal</keyword>
<evidence type="ECO:0000313" key="4">
    <source>
        <dbReference type="Proteomes" id="UP001519288"/>
    </source>
</evidence>
<dbReference type="RefSeq" id="WP_209860263.1">
    <property type="nucleotide sequence ID" value="NZ_JAGGLD010000001.1"/>
</dbReference>
<evidence type="ECO:0008006" key="5">
    <source>
        <dbReference type="Google" id="ProtNLM"/>
    </source>
</evidence>
<sequence length="282" mass="31665">MSKNTGIFVLIAAALLLGGCESSSADKQPQEVSDTKQQISPPLESSKVEKSPVQPEAKEQTTYYQRSPKAQLQWKDAILTWSEGDVQVRAERAPFAENNQLVVQKLLIKQGSTQHQVDYKDPIQLESLSLSSDHKFLAIHVQTAEGYSLTIVNQKTGEYYDLNTYLSRNGRGNVDTVDDYNWSPKGSRLALAYGNNLRSSIALFDPELRRLEDIPSPVLYMTTPVILWGATGNFFDFVSIDDSSKPTLHRYQLQTHQMEDLGEISAEELNRLEQISPSYSFS</sequence>
<name>A0ABS4JF56_9BACL</name>
<reference evidence="3 4" key="1">
    <citation type="submission" date="2021-03" db="EMBL/GenBank/DDBJ databases">
        <title>Genomic Encyclopedia of Type Strains, Phase IV (KMG-IV): sequencing the most valuable type-strain genomes for metagenomic binning, comparative biology and taxonomic classification.</title>
        <authorList>
            <person name="Goeker M."/>
        </authorList>
    </citation>
    <scope>NUCLEOTIDE SEQUENCE [LARGE SCALE GENOMIC DNA]</scope>
    <source>
        <strain evidence="3 4">DSM 26806</strain>
    </source>
</reference>
<feature type="compositionally biased region" description="Polar residues" evidence="1">
    <location>
        <begin position="23"/>
        <end position="40"/>
    </location>
</feature>
<dbReference type="SUPFAM" id="SSF82171">
    <property type="entry name" value="DPP6 N-terminal domain-like"/>
    <property type="match status" value="1"/>
</dbReference>
<accession>A0ABS4JF56</accession>
<feature type="signal peptide" evidence="2">
    <location>
        <begin position="1"/>
        <end position="25"/>
    </location>
</feature>
<evidence type="ECO:0000313" key="3">
    <source>
        <dbReference type="EMBL" id="MBP2000332.1"/>
    </source>
</evidence>
<dbReference type="EMBL" id="JAGGLD010000001">
    <property type="protein sequence ID" value="MBP2000332.1"/>
    <property type="molecule type" value="Genomic_DNA"/>
</dbReference>
<feature type="region of interest" description="Disordered" evidence="1">
    <location>
        <begin position="23"/>
        <end position="65"/>
    </location>
</feature>
<evidence type="ECO:0000256" key="2">
    <source>
        <dbReference type="SAM" id="SignalP"/>
    </source>
</evidence>
<organism evidence="3 4">
    <name type="scientific">Paenibacillus shirakamiensis</name>
    <dbReference type="NCBI Taxonomy" id="1265935"/>
    <lineage>
        <taxon>Bacteria</taxon>
        <taxon>Bacillati</taxon>
        <taxon>Bacillota</taxon>
        <taxon>Bacilli</taxon>
        <taxon>Bacillales</taxon>
        <taxon>Paenibacillaceae</taxon>
        <taxon>Paenibacillus</taxon>
    </lineage>
</organism>
<proteinExistence type="predicted"/>
<evidence type="ECO:0000256" key="1">
    <source>
        <dbReference type="SAM" id="MobiDB-lite"/>
    </source>
</evidence>